<accession>A0ABN8XCZ0</accession>
<protein>
    <submittedName>
        <fullName evidence="1">Uncharacterized protein</fullName>
    </submittedName>
</protein>
<gene>
    <name evidence="1" type="ORF">MFUM_0059</name>
</gene>
<reference evidence="1" key="1">
    <citation type="submission" date="2023-03" db="EMBL/GenBank/DDBJ databases">
        <authorList>
            <person name="Cremers G."/>
            <person name="Picone N."/>
        </authorList>
    </citation>
    <scope>NUCLEOTIDE SEQUENCE</scope>
    <source>
        <strain evidence="1">Sample_alias</strain>
    </source>
</reference>
<dbReference type="Proteomes" id="UP001161497">
    <property type="component" value="Chromosome"/>
</dbReference>
<keyword evidence="2" id="KW-1185">Reference proteome</keyword>
<name>A0ABN8XCZ0_9BACT</name>
<organism evidence="1 2">
    <name type="scientific">Candidatus Methylacidiphilum fumarolicum</name>
    <dbReference type="NCBI Taxonomy" id="591154"/>
    <lineage>
        <taxon>Bacteria</taxon>
        <taxon>Pseudomonadati</taxon>
        <taxon>Verrucomicrobiota</taxon>
        <taxon>Methylacidiphilae</taxon>
        <taxon>Methylacidiphilales</taxon>
        <taxon>Methylacidiphilaceae</taxon>
        <taxon>Methylacidiphilum (ex Ratnadevi et al. 2023)</taxon>
    </lineage>
</organism>
<dbReference type="EMBL" id="OX458932">
    <property type="protein sequence ID" value="CAI9084470.1"/>
    <property type="molecule type" value="Genomic_DNA"/>
</dbReference>
<evidence type="ECO:0000313" key="1">
    <source>
        <dbReference type="EMBL" id="CAI9084470.1"/>
    </source>
</evidence>
<proteinExistence type="predicted"/>
<evidence type="ECO:0000313" key="2">
    <source>
        <dbReference type="Proteomes" id="UP001161497"/>
    </source>
</evidence>
<sequence>MYVDSDIVNKHVRQAHENIIRAFEASITDQLCHLFELED</sequence>